<dbReference type="Proteomes" id="UP000650081">
    <property type="component" value="Unassembled WGS sequence"/>
</dbReference>
<dbReference type="RefSeq" id="WP_187467441.1">
    <property type="nucleotide sequence ID" value="NZ_JACSIT010000136.1"/>
</dbReference>
<dbReference type="SUPFAM" id="SSF49478">
    <property type="entry name" value="Cna protein B-type domain"/>
    <property type="match status" value="1"/>
</dbReference>
<reference evidence="2" key="1">
    <citation type="submission" date="2020-08" db="EMBL/GenBank/DDBJ databases">
        <title>Lewinella bacteria from marine environments.</title>
        <authorList>
            <person name="Zhong Y."/>
        </authorList>
    </citation>
    <scope>NUCLEOTIDE SEQUENCE</scope>
    <source>
        <strain evidence="2">KCTC 42187</strain>
    </source>
</reference>
<dbReference type="GO" id="GO:0000272">
    <property type="term" value="P:polysaccharide catabolic process"/>
    <property type="evidence" value="ECO:0007669"/>
    <property type="project" value="InterPro"/>
</dbReference>
<name>A0A923PJU8_9BACT</name>
<feature type="compositionally biased region" description="Acidic residues" evidence="1">
    <location>
        <begin position="146"/>
        <end position="161"/>
    </location>
</feature>
<comment type="caution">
    <text evidence="2">The sequence shown here is derived from an EMBL/GenBank/DDBJ whole genome shotgun (WGS) entry which is preliminary data.</text>
</comment>
<evidence type="ECO:0000313" key="2">
    <source>
        <dbReference type="EMBL" id="MBC6995402.1"/>
    </source>
</evidence>
<dbReference type="Gene3D" id="1.10.1330.10">
    <property type="entry name" value="Dockerin domain"/>
    <property type="match status" value="1"/>
</dbReference>
<evidence type="ECO:0000313" key="3">
    <source>
        <dbReference type="Proteomes" id="UP000650081"/>
    </source>
</evidence>
<gene>
    <name evidence="2" type="ORF">H9S92_14605</name>
</gene>
<proteinExistence type="predicted"/>
<dbReference type="AlphaFoldDB" id="A0A923PJU8"/>
<accession>A0A923PJU8</accession>
<dbReference type="EMBL" id="JACSIT010000136">
    <property type="protein sequence ID" value="MBC6995402.1"/>
    <property type="molecule type" value="Genomic_DNA"/>
</dbReference>
<evidence type="ECO:0000256" key="1">
    <source>
        <dbReference type="SAM" id="MobiDB-lite"/>
    </source>
</evidence>
<dbReference type="InterPro" id="IPR036439">
    <property type="entry name" value="Dockerin_dom_sf"/>
</dbReference>
<organism evidence="2 3">
    <name type="scientific">Neolewinella lacunae</name>
    <dbReference type="NCBI Taxonomy" id="1517758"/>
    <lineage>
        <taxon>Bacteria</taxon>
        <taxon>Pseudomonadati</taxon>
        <taxon>Bacteroidota</taxon>
        <taxon>Saprospiria</taxon>
        <taxon>Saprospirales</taxon>
        <taxon>Lewinellaceae</taxon>
        <taxon>Neolewinella</taxon>
    </lineage>
</organism>
<keyword evidence="3" id="KW-1185">Reference proteome</keyword>
<dbReference type="CDD" id="cd14252">
    <property type="entry name" value="Dockerin_like"/>
    <property type="match status" value="1"/>
</dbReference>
<dbReference type="NCBIfam" id="TIGR04183">
    <property type="entry name" value="Por_Secre_tail"/>
    <property type="match status" value="1"/>
</dbReference>
<feature type="non-terminal residue" evidence="2">
    <location>
        <position position="1"/>
    </location>
</feature>
<dbReference type="InterPro" id="IPR026444">
    <property type="entry name" value="Secre_tail"/>
</dbReference>
<protein>
    <submittedName>
        <fullName evidence="2">T9SS type A sorting domain-containing protein</fullName>
    </submittedName>
</protein>
<feature type="region of interest" description="Disordered" evidence="1">
    <location>
        <begin position="136"/>
        <end position="166"/>
    </location>
</feature>
<sequence>QGLTNVQVCQQRITVYGIHDYRITFPTDEEGTCADVPDYDGIVAEELACDLITTTHYIDTLRTIAAGEECFKLRITYDVVNWCEYNTLGQPYLIPRDGDGIRNPETQLLYLNVIPQVTTTLTDDFAFLSRFTDRNYNPGAPQFDQTLDDGNDMDGTDDDNGNDNIDNDVYAADDSRGAFRYVQFVKIYDEVAPVIEADEPEECFGGTSVTCTADLTLTFTAVDECSDVDVTLQLDANYDVAQGFRPDNAAALGVGITLTNNGDGSYSIRATNVPVGEHAIRIRAADGCGNFDVEILEFCVTPDKAPTPICIQTLTATLMPDGQGGGMAAIWASDFIASDVFDCFGNLIDQYSIYTEEEAGVAGFNPSAGRLGIDLDCDDLGDLPVRVYAVDNNGNGDYCSVIVQVQAFQDGVCGEAGPNLTGTIATRTDRAMANVAVTLTGEGGAMDETVLTDAAGVYFFADLNLGEDYTVQPLYAVPVDVQAVKTSDIVKITKVILGAEDFDSPYDYLAADVDQNRNLNVLDLVAIQRVILGLDANYATGESWGFVPADVDVSNPYAAAFPEVYNVNDLTGSILDADFVAFAYGDVVGNGRSTAAIEAADAQLEVGQTHTMEIRGTELAGFQGTIKLAAGLELVTASYEGEGAINLNRAGDGLVAVALRGADAMLTLEVMATVGGRLSELVSLTDEITVREGVSLNGTGGALNLAFTTSTAPATAQNGLLQNLPNPVTASTLIRFDLAVAGSATLSVQDAAGRLLLTRKLDAVAGRNEVTLTAADLGAAGVLTYTLTSGDFTASRKMVVVR</sequence>